<protein>
    <recommendedName>
        <fullName evidence="5">Transposase</fullName>
    </recommendedName>
</protein>
<name>A0AAN8P782_PATCE</name>
<reference evidence="3 4" key="1">
    <citation type="submission" date="2024-01" db="EMBL/GenBank/DDBJ databases">
        <title>The genome of the rayed Mediterranean limpet Patella caerulea (Linnaeus, 1758).</title>
        <authorList>
            <person name="Anh-Thu Weber A."/>
            <person name="Halstead-Nussloch G."/>
        </authorList>
    </citation>
    <scope>NUCLEOTIDE SEQUENCE [LARGE SCALE GENOMIC DNA]</scope>
    <source>
        <strain evidence="3">AATW-2023a</strain>
        <tissue evidence="3">Whole specimen</tissue>
    </source>
</reference>
<evidence type="ECO:0008006" key="5">
    <source>
        <dbReference type="Google" id="ProtNLM"/>
    </source>
</evidence>
<gene>
    <name evidence="3" type="ORF">SNE40_018071</name>
</gene>
<dbReference type="InterPro" id="IPR048365">
    <property type="entry name" value="TNP-like_RNaseH_N"/>
</dbReference>
<evidence type="ECO:0000259" key="1">
    <source>
        <dbReference type="Pfam" id="PF21787"/>
    </source>
</evidence>
<comment type="caution">
    <text evidence="3">The sequence shown here is derived from an EMBL/GenBank/DDBJ whole genome shotgun (WGS) entry which is preliminary data.</text>
</comment>
<dbReference type="AlphaFoldDB" id="A0AAN8P782"/>
<dbReference type="PANTHER" id="PTHR48257:SF1">
    <property type="match status" value="1"/>
</dbReference>
<sequence length="411" mass="47200">MNIKSDLVFYRETGNVVGFINNANECGSLSQNVATHCLVLMVIGVNSNLKYSVGWFPTKSTTATDLYAIFWEAVAHLETYCNLKVIASTSDKASSNMKFIALHGKDDMVYKTTNLFSPDREIFFLSDAPHLLKTIRNNLSASGSKENSRLLWKNGKNLLWRHVVEVYERDMQNELSKATKLTYNHIHLSSFSVMKVNLAAQVLSRSVGLIIEEYGGEAATETARFIKLVDRFFDCLNVRSLYEGERKRKPDLMPYTSVDDPRFQFLTEDFLGYIRDWKDQVDNRQGFNKTETSKMFLSYQTYKGLVITTKAVVEATKYLIQHGVNFVLTNKFCQDPVEEHFGRHRALGRQSDNPTVYEFGYQEYKLRLQRSLALQIKPNGNVTRSSKLCEIEIDDTPLKKKRRNTLVTYKT</sequence>
<feature type="domain" description="Transposable element P transposase-like GTP-binding insertion" evidence="2">
    <location>
        <begin position="130"/>
        <end position="247"/>
    </location>
</feature>
<keyword evidence="4" id="KW-1185">Reference proteome</keyword>
<accession>A0AAN8P782</accession>
<organism evidence="3 4">
    <name type="scientific">Patella caerulea</name>
    <name type="common">Rayed Mediterranean limpet</name>
    <dbReference type="NCBI Taxonomy" id="87958"/>
    <lineage>
        <taxon>Eukaryota</taxon>
        <taxon>Metazoa</taxon>
        <taxon>Spiralia</taxon>
        <taxon>Lophotrochozoa</taxon>
        <taxon>Mollusca</taxon>
        <taxon>Gastropoda</taxon>
        <taxon>Patellogastropoda</taxon>
        <taxon>Patelloidea</taxon>
        <taxon>Patellidae</taxon>
        <taxon>Patella</taxon>
    </lineage>
</organism>
<dbReference type="Proteomes" id="UP001347796">
    <property type="component" value="Unassembled WGS sequence"/>
</dbReference>
<proteinExistence type="predicted"/>
<evidence type="ECO:0000259" key="2">
    <source>
        <dbReference type="Pfam" id="PF21788"/>
    </source>
</evidence>
<dbReference type="Pfam" id="PF21787">
    <property type="entry name" value="TNP-like_RNaseH_N"/>
    <property type="match status" value="1"/>
</dbReference>
<evidence type="ECO:0000313" key="4">
    <source>
        <dbReference type="Proteomes" id="UP001347796"/>
    </source>
</evidence>
<dbReference type="Pfam" id="PF21788">
    <property type="entry name" value="TNP-like_GBD"/>
    <property type="match status" value="1"/>
</dbReference>
<dbReference type="EMBL" id="JAZGQO010000012">
    <property type="protein sequence ID" value="KAK6172122.1"/>
    <property type="molecule type" value="Genomic_DNA"/>
</dbReference>
<feature type="domain" description="Transposable element P transposase-like RNase H" evidence="1">
    <location>
        <begin position="1"/>
        <end position="101"/>
    </location>
</feature>
<dbReference type="PANTHER" id="PTHR48257">
    <property type="match status" value="1"/>
</dbReference>
<evidence type="ECO:0000313" key="3">
    <source>
        <dbReference type="EMBL" id="KAK6172122.1"/>
    </source>
</evidence>
<dbReference type="InterPro" id="IPR048366">
    <property type="entry name" value="TNP-like_GBD"/>
</dbReference>